<evidence type="ECO:0000256" key="1">
    <source>
        <dbReference type="SAM" id="SignalP"/>
    </source>
</evidence>
<evidence type="ECO:0000313" key="4">
    <source>
        <dbReference type="Proteomes" id="UP001500713"/>
    </source>
</evidence>
<keyword evidence="1" id="KW-0732">Signal</keyword>
<gene>
    <name evidence="3" type="ORF">GCM10009096_15560</name>
</gene>
<dbReference type="Proteomes" id="UP001500713">
    <property type="component" value="Unassembled WGS sequence"/>
</dbReference>
<evidence type="ECO:0000259" key="2">
    <source>
        <dbReference type="Pfam" id="PF13739"/>
    </source>
</evidence>
<feature type="signal peptide" evidence="1">
    <location>
        <begin position="1"/>
        <end position="21"/>
    </location>
</feature>
<feature type="chain" id="PRO_5046451844" description="Deacetylase PdaC domain-containing protein" evidence="1">
    <location>
        <begin position="22"/>
        <end position="256"/>
    </location>
</feature>
<proteinExistence type="predicted"/>
<keyword evidence="4" id="KW-1185">Reference proteome</keyword>
<evidence type="ECO:0000313" key="3">
    <source>
        <dbReference type="EMBL" id="GAA0474864.1"/>
    </source>
</evidence>
<name>A0ABN1AEY4_9SPHN</name>
<sequence length="256" mass="29137">MMIRQFLVATPLLLTITPALALDPPLADPPEIEKMVRKTENYTFEYGYPKSLVRDSQLSDYLKKDRDKEYTRFSTEADRDHTNSAAIAGNRPRLLPYDYQVHWREEADIPTYRSMVQHWYGFYGGAHGIYGAKSWIWNKVTNQMIKPKSLFYSTEAFDQALEKGFCKQLNIQRAEKRGQPVTTDSDDSFDQCIPASDQTIILGSTTGSGFDMIKICAGPYAAGPYVEGDYQVDLPVTQAIIDTVKPAYRQSFSIKR</sequence>
<protein>
    <recommendedName>
        <fullName evidence="2">Deacetylase PdaC domain-containing protein</fullName>
    </recommendedName>
</protein>
<organism evidence="3 4">
    <name type="scientific">Parasphingorhabdus litoris</name>
    <dbReference type="NCBI Taxonomy" id="394733"/>
    <lineage>
        <taxon>Bacteria</taxon>
        <taxon>Pseudomonadati</taxon>
        <taxon>Pseudomonadota</taxon>
        <taxon>Alphaproteobacteria</taxon>
        <taxon>Sphingomonadales</taxon>
        <taxon>Sphingomonadaceae</taxon>
        <taxon>Parasphingorhabdus</taxon>
    </lineage>
</organism>
<dbReference type="EMBL" id="BAAAEM010000002">
    <property type="protein sequence ID" value="GAA0474864.1"/>
    <property type="molecule type" value="Genomic_DNA"/>
</dbReference>
<reference evidence="3 4" key="1">
    <citation type="journal article" date="2019" name="Int. J. Syst. Evol. Microbiol.">
        <title>The Global Catalogue of Microorganisms (GCM) 10K type strain sequencing project: providing services to taxonomists for standard genome sequencing and annotation.</title>
        <authorList>
            <consortium name="The Broad Institute Genomics Platform"/>
            <consortium name="The Broad Institute Genome Sequencing Center for Infectious Disease"/>
            <person name="Wu L."/>
            <person name="Ma J."/>
        </authorList>
    </citation>
    <scope>NUCLEOTIDE SEQUENCE [LARGE SCALE GENOMIC DNA]</scope>
    <source>
        <strain evidence="3 4">JCM 14162</strain>
    </source>
</reference>
<comment type="caution">
    <text evidence="3">The sequence shown here is derived from an EMBL/GenBank/DDBJ whole genome shotgun (WGS) entry which is preliminary data.</text>
</comment>
<feature type="domain" description="Deacetylase PdaC" evidence="2">
    <location>
        <begin position="37"/>
        <end position="129"/>
    </location>
</feature>
<dbReference type="Pfam" id="PF13739">
    <property type="entry name" value="PdaC"/>
    <property type="match status" value="1"/>
</dbReference>
<accession>A0ABN1AEY4</accession>
<dbReference type="InterPro" id="IPR025303">
    <property type="entry name" value="PdaC"/>
</dbReference>